<dbReference type="RefSeq" id="WP_216633061.1">
    <property type="nucleotide sequence ID" value="NZ_JAHLQN010000001.1"/>
</dbReference>
<dbReference type="SMART" id="SM00507">
    <property type="entry name" value="HNHc"/>
    <property type="match status" value="1"/>
</dbReference>
<dbReference type="InterPro" id="IPR002711">
    <property type="entry name" value="HNH"/>
</dbReference>
<dbReference type="GO" id="GO:0004519">
    <property type="term" value="F:endonuclease activity"/>
    <property type="evidence" value="ECO:0007669"/>
    <property type="project" value="UniProtKB-KW"/>
</dbReference>
<evidence type="ECO:0000256" key="2">
    <source>
        <dbReference type="ARBA" id="ARBA00022801"/>
    </source>
</evidence>
<evidence type="ECO:0000256" key="4">
    <source>
        <dbReference type="ARBA" id="ARBA00040194"/>
    </source>
</evidence>
<dbReference type="PANTHER" id="PTHR41286">
    <property type="entry name" value="HNH NUCLEASE YAJD-RELATED"/>
    <property type="match status" value="1"/>
</dbReference>
<feature type="domain" description="HNH nuclease" evidence="5">
    <location>
        <begin position="2"/>
        <end position="58"/>
    </location>
</feature>
<dbReference type="CDD" id="cd00085">
    <property type="entry name" value="HNHc"/>
    <property type="match status" value="1"/>
</dbReference>
<dbReference type="Proteomes" id="UP000787672">
    <property type="component" value="Unassembled WGS sequence"/>
</dbReference>
<keyword evidence="7" id="KW-1185">Reference proteome</keyword>
<proteinExistence type="inferred from homology"/>
<protein>
    <recommendedName>
        <fullName evidence="4">Putative HNH nuclease YajD</fullName>
    </recommendedName>
</protein>
<keyword evidence="2" id="KW-0378">Hydrolase</keyword>
<evidence type="ECO:0000313" key="6">
    <source>
        <dbReference type="EMBL" id="MBU5627717.1"/>
    </source>
</evidence>
<evidence type="ECO:0000259" key="5">
    <source>
        <dbReference type="SMART" id="SM00507"/>
    </source>
</evidence>
<dbReference type="InterPro" id="IPR003615">
    <property type="entry name" value="HNH_nuc"/>
</dbReference>
<evidence type="ECO:0000256" key="1">
    <source>
        <dbReference type="ARBA" id="ARBA00022722"/>
    </source>
</evidence>
<dbReference type="EMBL" id="JAHLQN010000001">
    <property type="protein sequence ID" value="MBU5627717.1"/>
    <property type="molecule type" value="Genomic_DNA"/>
</dbReference>
<evidence type="ECO:0000313" key="7">
    <source>
        <dbReference type="Proteomes" id="UP000787672"/>
    </source>
</evidence>
<comment type="similarity">
    <text evidence="3">Belongs to the HNH nuclease family.</text>
</comment>
<accession>A0ABS6FC33</accession>
<keyword evidence="6" id="KW-0255">Endonuclease</keyword>
<name>A0ABS6FC33_9FIRM</name>
<evidence type="ECO:0000256" key="3">
    <source>
        <dbReference type="ARBA" id="ARBA00038412"/>
    </source>
</evidence>
<sequence length="68" mass="8052">MRIRDFCLHRDGYMCQECRKKGVVTAATEVHHIVPLRHDWSMRADASNLVSLCHKHHMEVERKTHRGM</sequence>
<gene>
    <name evidence="6" type="ORF">KQI82_12435</name>
</gene>
<organism evidence="6 7">
    <name type="scientific">Dysosmobacter acutus</name>
    <dbReference type="NCBI Taxonomy" id="2841504"/>
    <lineage>
        <taxon>Bacteria</taxon>
        <taxon>Bacillati</taxon>
        <taxon>Bacillota</taxon>
        <taxon>Clostridia</taxon>
        <taxon>Eubacteriales</taxon>
        <taxon>Oscillospiraceae</taxon>
        <taxon>Dysosmobacter</taxon>
    </lineage>
</organism>
<dbReference type="Pfam" id="PF01844">
    <property type="entry name" value="HNH"/>
    <property type="match status" value="1"/>
</dbReference>
<dbReference type="PANTHER" id="PTHR41286:SF1">
    <property type="entry name" value="HNH NUCLEASE YAJD-RELATED"/>
    <property type="match status" value="1"/>
</dbReference>
<comment type="caution">
    <text evidence="6">The sequence shown here is derived from an EMBL/GenBank/DDBJ whole genome shotgun (WGS) entry which is preliminary data.</text>
</comment>
<keyword evidence="1" id="KW-0540">Nuclease</keyword>
<reference evidence="6 7" key="1">
    <citation type="submission" date="2021-06" db="EMBL/GenBank/DDBJ databases">
        <authorList>
            <person name="Sun Q."/>
            <person name="Li D."/>
        </authorList>
    </citation>
    <scope>NUCLEOTIDE SEQUENCE [LARGE SCALE GENOMIC DNA]</scope>
    <source>
        <strain evidence="6 7">MSJ-2</strain>
    </source>
</reference>